<dbReference type="SUPFAM" id="SSF46689">
    <property type="entry name" value="Homeodomain-like"/>
    <property type="match status" value="1"/>
</dbReference>
<comment type="subcellular location">
    <subcellularLocation>
        <location evidence="1">Nucleus</location>
    </subcellularLocation>
</comment>
<proteinExistence type="predicted"/>
<evidence type="ECO:0000313" key="2">
    <source>
        <dbReference type="EMBL" id="CAG9785140.1"/>
    </source>
</evidence>
<name>A0A9N9QX55_9NEOP</name>
<organism evidence="2 3">
    <name type="scientific">Diatraea saccharalis</name>
    <name type="common">sugarcane borer</name>
    <dbReference type="NCBI Taxonomy" id="40085"/>
    <lineage>
        <taxon>Eukaryota</taxon>
        <taxon>Metazoa</taxon>
        <taxon>Ecdysozoa</taxon>
        <taxon>Arthropoda</taxon>
        <taxon>Hexapoda</taxon>
        <taxon>Insecta</taxon>
        <taxon>Pterygota</taxon>
        <taxon>Neoptera</taxon>
        <taxon>Endopterygota</taxon>
        <taxon>Lepidoptera</taxon>
        <taxon>Glossata</taxon>
        <taxon>Ditrysia</taxon>
        <taxon>Pyraloidea</taxon>
        <taxon>Crambidae</taxon>
        <taxon>Crambinae</taxon>
        <taxon>Diatraea</taxon>
    </lineage>
</organism>
<reference evidence="2" key="1">
    <citation type="submission" date="2021-12" db="EMBL/GenBank/DDBJ databases">
        <authorList>
            <person name="King R."/>
        </authorList>
    </citation>
    <scope>NUCLEOTIDE SEQUENCE</scope>
</reference>
<sequence>MEMEMDCGEENEILQEKQNQNTGGLEGWTKCDKFDLLQALKIYGSHHYEEIQKMMPHKSINEIKTMIEYYRQKAKCHPSITEKTNDKKIIHSISKVPLAMWAKLLTESLNFNELQTETVSALRLIADLEEIPSPVCTNNVDFKEIYLTIANAMEGKTLPDDPTINSILEKCIIETAYTSKSFIRNTSLRNVLDSINISEKEIISFPRPTDNIELATLRHLVAQRNYNPLNISEEHLKPSLHAQPK</sequence>
<dbReference type="EMBL" id="OU893344">
    <property type="protein sequence ID" value="CAG9785140.1"/>
    <property type="molecule type" value="Genomic_DNA"/>
</dbReference>
<dbReference type="Proteomes" id="UP001153714">
    <property type="component" value="Chromosome 13"/>
</dbReference>
<dbReference type="GO" id="GO:0005634">
    <property type="term" value="C:nucleus"/>
    <property type="evidence" value="ECO:0007669"/>
    <property type="project" value="UniProtKB-SubCell"/>
</dbReference>
<evidence type="ECO:0008006" key="4">
    <source>
        <dbReference type="Google" id="ProtNLM"/>
    </source>
</evidence>
<dbReference type="AlphaFoldDB" id="A0A9N9QX55"/>
<accession>A0A9N9QX55</accession>
<evidence type="ECO:0000256" key="1">
    <source>
        <dbReference type="ARBA" id="ARBA00004123"/>
    </source>
</evidence>
<dbReference type="OrthoDB" id="8186615at2759"/>
<protein>
    <recommendedName>
        <fullName evidence="4">SANT domain-containing protein</fullName>
    </recommendedName>
</protein>
<evidence type="ECO:0000313" key="3">
    <source>
        <dbReference type="Proteomes" id="UP001153714"/>
    </source>
</evidence>
<reference evidence="2" key="2">
    <citation type="submission" date="2022-10" db="EMBL/GenBank/DDBJ databases">
        <authorList>
            <consortium name="ENA_rothamsted_submissions"/>
            <consortium name="culmorum"/>
            <person name="King R."/>
        </authorList>
    </citation>
    <scope>NUCLEOTIDE SEQUENCE</scope>
</reference>
<gene>
    <name evidence="2" type="ORF">DIATSA_LOCUS3196</name>
</gene>
<dbReference type="Gene3D" id="1.10.10.60">
    <property type="entry name" value="Homeodomain-like"/>
    <property type="match status" value="1"/>
</dbReference>
<dbReference type="InterPro" id="IPR001005">
    <property type="entry name" value="SANT/Myb"/>
</dbReference>
<dbReference type="CDD" id="cd00167">
    <property type="entry name" value="SANT"/>
    <property type="match status" value="1"/>
</dbReference>
<keyword evidence="3" id="KW-1185">Reference proteome</keyword>
<dbReference type="InterPro" id="IPR009057">
    <property type="entry name" value="Homeodomain-like_sf"/>
</dbReference>